<organism evidence="2 3">
    <name type="scientific">Haloarcula salinisoli</name>
    <dbReference type="NCBI Taxonomy" id="2487746"/>
    <lineage>
        <taxon>Archaea</taxon>
        <taxon>Methanobacteriati</taxon>
        <taxon>Methanobacteriota</taxon>
        <taxon>Stenosarchaea group</taxon>
        <taxon>Halobacteria</taxon>
        <taxon>Halobacteriales</taxon>
        <taxon>Haloarculaceae</taxon>
        <taxon>Haloarcula</taxon>
    </lineage>
</organism>
<accession>A0A8J7YK62</accession>
<dbReference type="AlphaFoldDB" id="A0A8J7YK62"/>
<feature type="region of interest" description="Disordered" evidence="1">
    <location>
        <begin position="73"/>
        <end position="97"/>
    </location>
</feature>
<comment type="caution">
    <text evidence="2">The sequence shown here is derived from an EMBL/GenBank/DDBJ whole genome shotgun (WGS) entry which is preliminary data.</text>
</comment>
<gene>
    <name evidence="2" type="ORF">EGD98_11200</name>
</gene>
<dbReference type="InterPro" id="IPR043899">
    <property type="entry name" value="DUF5789"/>
</dbReference>
<reference evidence="2" key="1">
    <citation type="submission" date="2021-06" db="EMBL/GenBank/DDBJ databases">
        <title>Halomicroarcula sp. F24A a new haloarchaeum isolated from saline soil.</title>
        <authorList>
            <person name="Duran-Viseras A."/>
            <person name="Sanchez-Porro C."/>
            <person name="Ventosa A."/>
        </authorList>
    </citation>
    <scope>NUCLEOTIDE SEQUENCE</scope>
    <source>
        <strain evidence="2">F24A</strain>
    </source>
</reference>
<dbReference type="RefSeq" id="WP_220588457.1">
    <property type="nucleotide sequence ID" value="NZ_RKLQ01000002.1"/>
</dbReference>
<keyword evidence="3" id="KW-1185">Reference proteome</keyword>
<sequence length="199" mass="22083">MPDDKRGREKQARDADRRQRARDVLAQLERGEETEPPVSDTGLESFESELDAVEFPATGAEIVAAVGDVELPAEEGPATVDALVPETDTETYESPDDVRLRVQRPTIAAAMKRIVEANAEATQDPLGASQWEAYEKTLRALKSIDADDEDEGITVITDWIVEQTHENDKPPGSRSVRREAAEFCRESGYEVRSDEWLGI</sequence>
<dbReference type="EMBL" id="RKLQ01000002">
    <property type="protein sequence ID" value="MBX0304234.1"/>
    <property type="molecule type" value="Genomic_DNA"/>
</dbReference>
<evidence type="ECO:0000313" key="2">
    <source>
        <dbReference type="EMBL" id="MBX0304234.1"/>
    </source>
</evidence>
<feature type="region of interest" description="Disordered" evidence="1">
    <location>
        <begin position="1"/>
        <end position="43"/>
    </location>
</feature>
<proteinExistence type="predicted"/>
<dbReference type="Proteomes" id="UP000783863">
    <property type="component" value="Unassembled WGS sequence"/>
</dbReference>
<name>A0A8J7YK62_9EURY</name>
<evidence type="ECO:0000313" key="3">
    <source>
        <dbReference type="Proteomes" id="UP000783863"/>
    </source>
</evidence>
<feature type="compositionally biased region" description="Basic and acidic residues" evidence="1">
    <location>
        <begin position="1"/>
        <end position="33"/>
    </location>
</feature>
<evidence type="ECO:0000256" key="1">
    <source>
        <dbReference type="SAM" id="MobiDB-lite"/>
    </source>
</evidence>
<protein>
    <submittedName>
        <fullName evidence="2">Uncharacterized protein</fullName>
    </submittedName>
</protein>
<dbReference type="Pfam" id="PF19102">
    <property type="entry name" value="DUF5789"/>
    <property type="match status" value="1"/>
</dbReference>